<dbReference type="SUPFAM" id="SSF48498">
    <property type="entry name" value="Tetracyclin repressor-like, C-terminal domain"/>
    <property type="match status" value="1"/>
</dbReference>
<comment type="caution">
    <text evidence="6">The sequence shown here is derived from an EMBL/GenBank/DDBJ whole genome shotgun (WGS) entry which is preliminary data.</text>
</comment>
<gene>
    <name evidence="7" type="ORF">HNQ86_000851</name>
    <name evidence="6" type="ORF">LF63_0106845</name>
</gene>
<reference evidence="6 8" key="1">
    <citation type="submission" date="2014-09" db="EMBL/GenBank/DDBJ databases">
        <title>Xanthomonadaceae 3.5X direct submission.</title>
        <authorList>
            <person name="Fang T."/>
            <person name="Wang H."/>
        </authorList>
    </citation>
    <scope>NUCLEOTIDE SEQUENCE [LARGE SCALE GENOMIC DNA]</scope>
    <source>
        <strain evidence="6 8">3.5X</strain>
    </source>
</reference>
<dbReference type="InterPro" id="IPR001647">
    <property type="entry name" value="HTH_TetR"/>
</dbReference>
<evidence type="ECO:0000256" key="4">
    <source>
        <dbReference type="PROSITE-ProRule" id="PRU00335"/>
    </source>
</evidence>
<reference evidence="7 9" key="2">
    <citation type="submission" date="2020-08" db="EMBL/GenBank/DDBJ databases">
        <title>Genomic Encyclopedia of Type Strains, Phase IV (KMG-IV): sequencing the most valuable type-strain genomes for metagenomic binning, comparative biology and taxonomic classification.</title>
        <authorList>
            <person name="Goeker M."/>
        </authorList>
    </citation>
    <scope>NUCLEOTIDE SEQUENCE [LARGE SCALE GENOMIC DNA]</scope>
    <source>
        <strain evidence="7 9">DSM 107085</strain>
    </source>
</reference>
<dbReference type="RefSeq" id="WP_043100566.1">
    <property type="nucleotide sequence ID" value="NZ_JACHET010000001.1"/>
</dbReference>
<keyword evidence="2 4" id="KW-0238">DNA-binding</keyword>
<keyword evidence="8" id="KW-1185">Reference proteome</keyword>
<evidence type="ECO:0000256" key="3">
    <source>
        <dbReference type="ARBA" id="ARBA00023163"/>
    </source>
</evidence>
<dbReference type="HOGENOM" id="CLU_069356_23_1_6"/>
<evidence type="ECO:0000313" key="6">
    <source>
        <dbReference type="EMBL" id="KGI78078.1"/>
    </source>
</evidence>
<accession>A0A099CVX4</accession>
<proteinExistence type="predicted"/>
<evidence type="ECO:0000313" key="9">
    <source>
        <dbReference type="Proteomes" id="UP000560000"/>
    </source>
</evidence>
<dbReference type="Proteomes" id="UP000029708">
    <property type="component" value="Unassembled WGS sequence"/>
</dbReference>
<dbReference type="SUPFAM" id="SSF46689">
    <property type="entry name" value="Homeodomain-like"/>
    <property type="match status" value="1"/>
</dbReference>
<protein>
    <submittedName>
        <fullName evidence="7">AcrR family transcriptional regulator</fullName>
    </submittedName>
</protein>
<dbReference type="Gene3D" id="1.10.357.10">
    <property type="entry name" value="Tetracycline Repressor, domain 2"/>
    <property type="match status" value="1"/>
</dbReference>
<dbReference type="GO" id="GO:0003677">
    <property type="term" value="F:DNA binding"/>
    <property type="evidence" value="ECO:0007669"/>
    <property type="project" value="UniProtKB-UniRule"/>
</dbReference>
<feature type="domain" description="HTH tetR-type" evidence="5">
    <location>
        <begin position="11"/>
        <end position="71"/>
    </location>
</feature>
<evidence type="ECO:0000313" key="7">
    <source>
        <dbReference type="EMBL" id="MBB6183506.1"/>
    </source>
</evidence>
<dbReference type="Proteomes" id="UP000560000">
    <property type="component" value="Unassembled WGS sequence"/>
</dbReference>
<sequence>MNKPVSQTSDSPVRERLLDAADRLFYREGVRAVGIDRVLAEANAAKASLYSNFGCKDELIAAYAVRKADMARAGIETYVGDAPPEARVLRFFDFLVDWVASEHFRGCPMQHIVGELPDAEHPARRVAAEQRNWLLQRLTEWSDAAGVDDPQRIAGVLLILFDGAVASALQDGMERARQARWAAERLLESAKRQGD</sequence>
<feature type="DNA-binding region" description="H-T-H motif" evidence="4">
    <location>
        <begin position="34"/>
        <end position="53"/>
    </location>
</feature>
<dbReference type="InterPro" id="IPR009057">
    <property type="entry name" value="Homeodomain-like_sf"/>
</dbReference>
<dbReference type="Pfam" id="PF00440">
    <property type="entry name" value="TetR_N"/>
    <property type="match status" value="1"/>
</dbReference>
<dbReference type="EMBL" id="JROI01000010">
    <property type="protein sequence ID" value="KGI78078.1"/>
    <property type="molecule type" value="Genomic_DNA"/>
</dbReference>
<evidence type="ECO:0000256" key="1">
    <source>
        <dbReference type="ARBA" id="ARBA00023015"/>
    </source>
</evidence>
<dbReference type="OrthoDB" id="116240at2"/>
<organism evidence="6 8">
    <name type="scientific">Oleiagrimonas soli</name>
    <dbReference type="NCBI Taxonomy" id="1543381"/>
    <lineage>
        <taxon>Bacteria</taxon>
        <taxon>Pseudomonadati</taxon>
        <taxon>Pseudomonadota</taxon>
        <taxon>Gammaproteobacteria</taxon>
        <taxon>Lysobacterales</taxon>
        <taxon>Rhodanobacteraceae</taxon>
        <taxon>Oleiagrimonas</taxon>
    </lineage>
</organism>
<name>A0A099CVX4_9GAMM</name>
<dbReference type="PROSITE" id="PS50977">
    <property type="entry name" value="HTH_TETR_2"/>
    <property type="match status" value="1"/>
</dbReference>
<dbReference type="AlphaFoldDB" id="A0A099CVX4"/>
<dbReference type="PRINTS" id="PR00455">
    <property type="entry name" value="HTHTETR"/>
</dbReference>
<evidence type="ECO:0000259" key="5">
    <source>
        <dbReference type="PROSITE" id="PS50977"/>
    </source>
</evidence>
<evidence type="ECO:0000256" key="2">
    <source>
        <dbReference type="ARBA" id="ARBA00023125"/>
    </source>
</evidence>
<dbReference type="PANTHER" id="PTHR47506:SF1">
    <property type="entry name" value="HTH-TYPE TRANSCRIPTIONAL REGULATOR YJDC"/>
    <property type="match status" value="1"/>
</dbReference>
<keyword evidence="3" id="KW-0804">Transcription</keyword>
<dbReference type="EMBL" id="JACHET010000001">
    <property type="protein sequence ID" value="MBB6183506.1"/>
    <property type="molecule type" value="Genomic_DNA"/>
</dbReference>
<dbReference type="PANTHER" id="PTHR47506">
    <property type="entry name" value="TRANSCRIPTIONAL REGULATORY PROTEIN"/>
    <property type="match status" value="1"/>
</dbReference>
<dbReference type="InterPro" id="IPR036271">
    <property type="entry name" value="Tet_transcr_reg_TetR-rel_C_sf"/>
</dbReference>
<evidence type="ECO:0000313" key="8">
    <source>
        <dbReference type="Proteomes" id="UP000029708"/>
    </source>
</evidence>
<keyword evidence="1" id="KW-0805">Transcription regulation</keyword>